<keyword evidence="5" id="KW-0804">Transcription</keyword>
<dbReference type="InterPro" id="IPR036388">
    <property type="entry name" value="WH-like_DNA-bd_sf"/>
</dbReference>
<dbReference type="SUPFAM" id="SSF46785">
    <property type="entry name" value="Winged helix' DNA-binding domain"/>
    <property type="match status" value="1"/>
</dbReference>
<protein>
    <recommendedName>
        <fullName evidence="6">HTH gntR-type domain-containing protein</fullName>
    </recommendedName>
</protein>
<reference evidence="7 8" key="1">
    <citation type="submission" date="2020-07" db="EMBL/GenBank/DDBJ databases">
        <title>Sequencing the genomes of 1000 actinobacteria strains.</title>
        <authorList>
            <person name="Klenk H.-P."/>
        </authorList>
    </citation>
    <scope>NUCLEOTIDE SEQUENCE [LARGE SCALE GENOMIC DNA]</scope>
    <source>
        <strain evidence="7 8">DSM 45975</strain>
    </source>
</reference>
<dbReference type="InterPro" id="IPR000524">
    <property type="entry name" value="Tscrpt_reg_HTH_GntR"/>
</dbReference>
<dbReference type="GO" id="GO:0030170">
    <property type="term" value="F:pyridoxal phosphate binding"/>
    <property type="evidence" value="ECO:0007669"/>
    <property type="project" value="InterPro"/>
</dbReference>
<dbReference type="GO" id="GO:0003700">
    <property type="term" value="F:DNA-binding transcription factor activity"/>
    <property type="evidence" value="ECO:0007669"/>
    <property type="project" value="InterPro"/>
</dbReference>
<feature type="domain" description="HTH gntR-type" evidence="6">
    <location>
        <begin position="17"/>
        <end position="85"/>
    </location>
</feature>
<dbReference type="Proteomes" id="UP000569329">
    <property type="component" value="Unassembled WGS sequence"/>
</dbReference>
<name>A0A839E654_9PSEU</name>
<dbReference type="PANTHER" id="PTHR46577:SF1">
    <property type="entry name" value="HTH-TYPE TRANSCRIPTIONAL REGULATORY PROTEIN GABR"/>
    <property type="match status" value="1"/>
</dbReference>
<evidence type="ECO:0000256" key="2">
    <source>
        <dbReference type="ARBA" id="ARBA00022898"/>
    </source>
</evidence>
<accession>A0A839E654</accession>
<evidence type="ECO:0000256" key="1">
    <source>
        <dbReference type="ARBA" id="ARBA00005384"/>
    </source>
</evidence>
<dbReference type="InterPro" id="IPR015424">
    <property type="entry name" value="PyrdxlP-dep_Trfase"/>
</dbReference>
<evidence type="ECO:0000313" key="8">
    <source>
        <dbReference type="Proteomes" id="UP000569329"/>
    </source>
</evidence>
<dbReference type="InterPro" id="IPR015422">
    <property type="entry name" value="PyrdxlP-dep_Trfase_small"/>
</dbReference>
<comment type="caution">
    <text evidence="7">The sequence shown here is derived from an EMBL/GenBank/DDBJ whole genome shotgun (WGS) entry which is preliminary data.</text>
</comment>
<dbReference type="AlphaFoldDB" id="A0A839E654"/>
<evidence type="ECO:0000313" key="7">
    <source>
        <dbReference type="EMBL" id="MBA8827197.1"/>
    </source>
</evidence>
<sequence length="470" mass="51649">MRGHTFAQLLGSWNTGEWSSRRLHEAVRQLLLDGRLPPGTRLPAERELAEALGASRTLVGSALERLRADGFVTKRRGAGSWVRLPGGEAAPVGGWFPSEGPALVNLAQATPAAPPELFEAADAARVRFVDHADSHGYQPHGLRDLRESVAERFTRRGLPTSRDQILITNGAQHAFALVLRTMVAPGERVLVEQPTYPNATEAIRGAHAQPAPVPLLDDGWDLELVEATLNQRSPRLAYLIPDFQNPTGARMSGRDRQRLALALRRNHTVAVVDETLVDIDLSAHEAPPPVASFDEKHVITIGSAAKSCWGGMRLGWVRASEEFVRCMVHGRASVDLGSPVFEQLVLTELLRDGERLLRRRRAEWARRRDFLVEELRRQCPQWSCRVPDGGLSLWCDLGAPIGDRLAVAAEQHGVRLAPGSRFAVQGSLQHYARVPYTLPEEQLRDAVSKLALACAAVGDATPREWEGLVT</sequence>
<keyword evidence="4" id="KW-0238">DNA-binding</keyword>
<dbReference type="Pfam" id="PF00392">
    <property type="entry name" value="GntR"/>
    <property type="match status" value="1"/>
</dbReference>
<dbReference type="Gene3D" id="1.10.10.10">
    <property type="entry name" value="Winged helix-like DNA-binding domain superfamily/Winged helix DNA-binding domain"/>
    <property type="match status" value="1"/>
</dbReference>
<dbReference type="EMBL" id="JACGWZ010000007">
    <property type="protein sequence ID" value="MBA8827197.1"/>
    <property type="molecule type" value="Genomic_DNA"/>
</dbReference>
<dbReference type="InterPro" id="IPR051446">
    <property type="entry name" value="HTH_trans_reg/aminotransferase"/>
</dbReference>
<dbReference type="SMART" id="SM00345">
    <property type="entry name" value="HTH_GNTR"/>
    <property type="match status" value="1"/>
</dbReference>
<dbReference type="Pfam" id="PF00155">
    <property type="entry name" value="Aminotran_1_2"/>
    <property type="match status" value="1"/>
</dbReference>
<dbReference type="Gene3D" id="3.40.640.10">
    <property type="entry name" value="Type I PLP-dependent aspartate aminotransferase-like (Major domain)"/>
    <property type="match status" value="1"/>
</dbReference>
<gene>
    <name evidence="7" type="ORF">FHX42_004581</name>
</gene>
<keyword evidence="8" id="KW-1185">Reference proteome</keyword>
<evidence type="ECO:0000256" key="5">
    <source>
        <dbReference type="ARBA" id="ARBA00023163"/>
    </source>
</evidence>
<dbReference type="PRINTS" id="PR00035">
    <property type="entry name" value="HTHGNTR"/>
</dbReference>
<dbReference type="InterPro" id="IPR015421">
    <property type="entry name" value="PyrdxlP-dep_Trfase_major"/>
</dbReference>
<keyword evidence="2" id="KW-0663">Pyridoxal phosphate</keyword>
<dbReference type="RefSeq" id="WP_182546372.1">
    <property type="nucleotide sequence ID" value="NZ_JACGWZ010000007.1"/>
</dbReference>
<dbReference type="CDD" id="cd00609">
    <property type="entry name" value="AAT_like"/>
    <property type="match status" value="1"/>
</dbReference>
<evidence type="ECO:0000259" key="6">
    <source>
        <dbReference type="PROSITE" id="PS50949"/>
    </source>
</evidence>
<dbReference type="CDD" id="cd07377">
    <property type="entry name" value="WHTH_GntR"/>
    <property type="match status" value="1"/>
</dbReference>
<dbReference type="PANTHER" id="PTHR46577">
    <property type="entry name" value="HTH-TYPE TRANSCRIPTIONAL REGULATORY PROTEIN GABR"/>
    <property type="match status" value="1"/>
</dbReference>
<evidence type="ECO:0000256" key="4">
    <source>
        <dbReference type="ARBA" id="ARBA00023125"/>
    </source>
</evidence>
<dbReference type="InterPro" id="IPR004839">
    <property type="entry name" value="Aminotransferase_I/II_large"/>
</dbReference>
<dbReference type="InterPro" id="IPR036390">
    <property type="entry name" value="WH_DNA-bd_sf"/>
</dbReference>
<proteinExistence type="inferred from homology"/>
<keyword evidence="3" id="KW-0805">Transcription regulation</keyword>
<dbReference type="GO" id="GO:0003677">
    <property type="term" value="F:DNA binding"/>
    <property type="evidence" value="ECO:0007669"/>
    <property type="project" value="UniProtKB-KW"/>
</dbReference>
<dbReference type="SUPFAM" id="SSF53383">
    <property type="entry name" value="PLP-dependent transferases"/>
    <property type="match status" value="1"/>
</dbReference>
<dbReference type="Gene3D" id="3.90.1150.10">
    <property type="entry name" value="Aspartate Aminotransferase, domain 1"/>
    <property type="match status" value="1"/>
</dbReference>
<dbReference type="PROSITE" id="PS50949">
    <property type="entry name" value="HTH_GNTR"/>
    <property type="match status" value="1"/>
</dbReference>
<organism evidence="7 8">
    <name type="scientific">Halosaccharopolyspora lacisalsi</name>
    <dbReference type="NCBI Taxonomy" id="1000566"/>
    <lineage>
        <taxon>Bacteria</taxon>
        <taxon>Bacillati</taxon>
        <taxon>Actinomycetota</taxon>
        <taxon>Actinomycetes</taxon>
        <taxon>Pseudonocardiales</taxon>
        <taxon>Pseudonocardiaceae</taxon>
        <taxon>Halosaccharopolyspora</taxon>
    </lineage>
</organism>
<comment type="similarity">
    <text evidence="1">In the C-terminal section; belongs to the class-I pyridoxal-phosphate-dependent aminotransferase family.</text>
</comment>
<evidence type="ECO:0000256" key="3">
    <source>
        <dbReference type="ARBA" id="ARBA00023015"/>
    </source>
</evidence>